<evidence type="ECO:0000313" key="2">
    <source>
        <dbReference type="EMBL" id="MBI2678308.1"/>
    </source>
</evidence>
<dbReference type="Pfam" id="PF13490">
    <property type="entry name" value="zf-HC2"/>
    <property type="match status" value="1"/>
</dbReference>
<dbReference type="InterPro" id="IPR016024">
    <property type="entry name" value="ARM-type_fold"/>
</dbReference>
<comment type="caution">
    <text evidence="2">The sequence shown here is derived from an EMBL/GenBank/DDBJ whole genome shotgun (WGS) entry which is preliminary data.</text>
</comment>
<evidence type="ECO:0000313" key="3">
    <source>
        <dbReference type="Proteomes" id="UP000779809"/>
    </source>
</evidence>
<accession>A0A932A7T6</accession>
<dbReference type="Proteomes" id="UP000779809">
    <property type="component" value="Unassembled WGS sequence"/>
</dbReference>
<dbReference type="InterPro" id="IPR027383">
    <property type="entry name" value="Znf_put"/>
</dbReference>
<dbReference type="EMBL" id="JACPNR010000006">
    <property type="protein sequence ID" value="MBI2678308.1"/>
    <property type="molecule type" value="Genomic_DNA"/>
</dbReference>
<dbReference type="InterPro" id="IPR041916">
    <property type="entry name" value="Anti_sigma_zinc_sf"/>
</dbReference>
<proteinExistence type="predicted"/>
<protein>
    <submittedName>
        <fullName evidence="2">HEAT repeat domain-containing protein</fullName>
    </submittedName>
</protein>
<gene>
    <name evidence="2" type="ORF">HYX28_05970</name>
</gene>
<organism evidence="2 3">
    <name type="scientific">Candidatus Korobacter versatilis</name>
    <dbReference type="NCBI Taxonomy" id="658062"/>
    <lineage>
        <taxon>Bacteria</taxon>
        <taxon>Pseudomonadati</taxon>
        <taxon>Acidobacteriota</taxon>
        <taxon>Terriglobia</taxon>
        <taxon>Terriglobales</taxon>
        <taxon>Candidatus Korobacteraceae</taxon>
        <taxon>Candidatus Korobacter</taxon>
    </lineage>
</organism>
<sequence>MNCDWIKENAALYVYEELPDDQRHEFEQHVERCAECKRELAAVNEFKVTMAAVSPAEPSPNLLAGARMKLQEALETASQSHGWSRFAFDFAGWLTQVKLSPALTVALLIFGFGAGTMATYSYLIGRGAGPSGTVAGVNQPNEAAIAGIRNIVQEPNSNKVQINYDTLTPAQKEGSLDDPAIQQLLLFAARNNTNSGNRIDAVSLLVQKPEDSKVREALVYALRYDKNVGVRLKALEALRPYVKEDVRVRDAMLEALMGDANPGVRAQALGVVKNVRQDASVRAVLMQLADKDTNVFIKNESKRLLAQTPEMD</sequence>
<dbReference type="Gene3D" id="1.10.10.1320">
    <property type="entry name" value="Anti-sigma factor, zinc-finger domain"/>
    <property type="match status" value="1"/>
</dbReference>
<name>A0A932A7T6_9BACT</name>
<dbReference type="Gene3D" id="1.25.10.10">
    <property type="entry name" value="Leucine-rich Repeat Variant"/>
    <property type="match status" value="1"/>
</dbReference>
<dbReference type="SUPFAM" id="SSF48371">
    <property type="entry name" value="ARM repeat"/>
    <property type="match status" value="1"/>
</dbReference>
<evidence type="ECO:0000259" key="1">
    <source>
        <dbReference type="Pfam" id="PF13490"/>
    </source>
</evidence>
<dbReference type="AlphaFoldDB" id="A0A932A7T6"/>
<feature type="domain" description="Putative zinc-finger" evidence="1">
    <location>
        <begin position="3"/>
        <end position="36"/>
    </location>
</feature>
<reference evidence="2" key="1">
    <citation type="submission" date="2020-07" db="EMBL/GenBank/DDBJ databases">
        <title>Huge and variable diversity of episymbiotic CPR bacteria and DPANN archaea in groundwater ecosystems.</title>
        <authorList>
            <person name="He C.Y."/>
            <person name="Keren R."/>
            <person name="Whittaker M."/>
            <person name="Farag I.F."/>
            <person name="Doudna J."/>
            <person name="Cate J.H.D."/>
            <person name="Banfield J.F."/>
        </authorList>
    </citation>
    <scope>NUCLEOTIDE SEQUENCE</scope>
    <source>
        <strain evidence="2">NC_groundwater_580_Pr5_B-0.1um_64_19</strain>
    </source>
</reference>
<dbReference type="InterPro" id="IPR011989">
    <property type="entry name" value="ARM-like"/>
</dbReference>